<comment type="caution">
    <text evidence="1">The sequence shown here is derived from an EMBL/GenBank/DDBJ whole genome shotgun (WGS) entry which is preliminary data.</text>
</comment>
<dbReference type="OrthoDB" id="3729127at2"/>
<keyword evidence="2" id="KW-1185">Reference proteome</keyword>
<dbReference type="AlphaFoldDB" id="A0A542YRQ3"/>
<evidence type="ECO:0000313" key="1">
    <source>
        <dbReference type="EMBL" id="TQL50782.1"/>
    </source>
</evidence>
<dbReference type="RefSeq" id="WP_141784864.1">
    <property type="nucleotide sequence ID" value="NZ_BAAAIK010000002.1"/>
</dbReference>
<organism evidence="1 2">
    <name type="scientific">Ornithinicoccus hortensis</name>
    <dbReference type="NCBI Taxonomy" id="82346"/>
    <lineage>
        <taxon>Bacteria</taxon>
        <taxon>Bacillati</taxon>
        <taxon>Actinomycetota</taxon>
        <taxon>Actinomycetes</taxon>
        <taxon>Micrococcales</taxon>
        <taxon>Intrasporangiaceae</taxon>
        <taxon>Ornithinicoccus</taxon>
    </lineage>
</organism>
<dbReference type="Proteomes" id="UP000319516">
    <property type="component" value="Unassembled WGS sequence"/>
</dbReference>
<protein>
    <submittedName>
        <fullName evidence="1">Uncharacterized protein</fullName>
    </submittedName>
</protein>
<accession>A0A542YRQ3</accession>
<dbReference type="EMBL" id="VFOP01000001">
    <property type="protein sequence ID" value="TQL50782.1"/>
    <property type="molecule type" value="Genomic_DNA"/>
</dbReference>
<gene>
    <name evidence="1" type="ORF">FB467_1899</name>
</gene>
<dbReference type="InterPro" id="IPR036689">
    <property type="entry name" value="ESAT-6-like_sf"/>
</dbReference>
<reference evidence="1 2" key="1">
    <citation type="submission" date="2019-06" db="EMBL/GenBank/DDBJ databases">
        <title>Sequencing the genomes of 1000 actinobacteria strains.</title>
        <authorList>
            <person name="Klenk H.-P."/>
        </authorList>
    </citation>
    <scope>NUCLEOTIDE SEQUENCE [LARGE SCALE GENOMIC DNA]</scope>
    <source>
        <strain evidence="1 2">DSM 12335</strain>
    </source>
</reference>
<dbReference type="SUPFAM" id="SSF140453">
    <property type="entry name" value="EsxAB dimer-like"/>
    <property type="match status" value="1"/>
</dbReference>
<name>A0A542YRQ3_9MICO</name>
<evidence type="ECO:0000313" key="2">
    <source>
        <dbReference type="Proteomes" id="UP000319516"/>
    </source>
</evidence>
<sequence length="452" mass="49306">MNPLTTSPEDLRDAARMLGRAVDEVGRFSVRVDRLECGTAGSWQGLAGIGQRSRMQSLRRSVHAWSGPLGDLAGTLAVTADHVEGSRERYRVLLARQETARHEVTSLRAGAGEPTDPVAEAERARRIEELERLLGRITASLHDEESALDRLLDTVRSRVEQAWPDDLSGDLQTLIRVAAGVGGAWSGLQRLRRGGQLLWTVERARWVDLSVRLGLVERGQRLARALARAPWWSRWAGGPGIWAIPLTIIPTAARDLVTGGGYDGPRGAVTRVSGAVAIPASILLVVPVPEPRLKAVSAISLGAYGLWKGGNAVWDRREVIPPLAGAVWEEARRRAEDLAEGLRPVVLGPLTPWAPELGGDVLDWVRERVDDLAGRVDGESTGWREFLNEVVEHYGDVPLTDLPDLPDPEVTWDDLLRDVGPWIGVPHVPIDTGPRLPVIPPWLVPLLPAPGR</sequence>
<proteinExistence type="predicted"/>